<dbReference type="Gene3D" id="3.30.1330.80">
    <property type="entry name" value="Hypothetical protein, similar to alpha- acetolactate decarboxylase, domain 2"/>
    <property type="match status" value="1"/>
</dbReference>
<protein>
    <recommendedName>
        <fullName evidence="2">PPC domain-containing protein</fullName>
    </recommendedName>
</protein>
<feature type="domain" description="PPC" evidence="2">
    <location>
        <begin position="9"/>
        <end position="158"/>
    </location>
</feature>
<reference evidence="4" key="1">
    <citation type="submission" date="2017-04" db="EMBL/GenBank/DDBJ databases">
        <authorList>
            <person name="Varghese N."/>
            <person name="Submissions S."/>
        </authorList>
    </citation>
    <scope>NUCLEOTIDE SEQUENCE [LARGE SCALE GENOMIC DNA]</scope>
    <source>
        <strain evidence="4">USBA 82</strain>
    </source>
</reference>
<dbReference type="CDD" id="cd11378">
    <property type="entry name" value="DUF296"/>
    <property type="match status" value="1"/>
</dbReference>
<dbReference type="Proteomes" id="UP000193355">
    <property type="component" value="Unassembled WGS sequence"/>
</dbReference>
<dbReference type="RefSeq" id="WP_085544975.1">
    <property type="nucleotide sequence ID" value="NZ_FXBB01000022.1"/>
</dbReference>
<dbReference type="PANTHER" id="PTHR34988">
    <property type="entry name" value="PROTEIN, PUTATIVE-RELATED"/>
    <property type="match status" value="1"/>
</dbReference>
<dbReference type="PROSITE" id="PS51742">
    <property type="entry name" value="PPC"/>
    <property type="match status" value="1"/>
</dbReference>
<evidence type="ECO:0000259" key="2">
    <source>
        <dbReference type="PROSITE" id="PS51742"/>
    </source>
</evidence>
<keyword evidence="4" id="KW-1185">Reference proteome</keyword>
<name>A0A1X7K7R4_9BACT</name>
<evidence type="ECO:0000313" key="3">
    <source>
        <dbReference type="EMBL" id="SMG36871.1"/>
    </source>
</evidence>
<dbReference type="STRING" id="561720.SAMN06275492_12227"/>
<proteinExistence type="predicted"/>
<sequence length="176" mass="18888">MAAFQSVVPEVTVKIVARLTPGTDLFEGIREICRHHEVECGAIDTALGSLTSATVVCISPDESSPSGASYREPLNVKGPLELVSACGTIGTEGESGELSIHLHGTVALDEAKAYFGHFVDDGRNRVLATVEIVITKFIGMRWIRGLDEETGFPLFKPEPHNRSGEGGGDRSRLKRA</sequence>
<gene>
    <name evidence="3" type="ORF">SAMN06275492_12227</name>
</gene>
<dbReference type="InterPro" id="IPR005175">
    <property type="entry name" value="PPC_dom"/>
</dbReference>
<organism evidence="3 4">
    <name type="scientific">Dethiosulfovibrio salsuginis</name>
    <dbReference type="NCBI Taxonomy" id="561720"/>
    <lineage>
        <taxon>Bacteria</taxon>
        <taxon>Thermotogati</taxon>
        <taxon>Synergistota</taxon>
        <taxon>Synergistia</taxon>
        <taxon>Synergistales</taxon>
        <taxon>Dethiosulfovibrionaceae</taxon>
        <taxon>Dethiosulfovibrio</taxon>
    </lineage>
</organism>
<evidence type="ECO:0000313" key="4">
    <source>
        <dbReference type="Proteomes" id="UP000193355"/>
    </source>
</evidence>
<dbReference type="PANTHER" id="PTHR34988:SF1">
    <property type="entry name" value="DNA-BINDING PROTEIN"/>
    <property type="match status" value="1"/>
</dbReference>
<feature type="region of interest" description="Disordered" evidence="1">
    <location>
        <begin position="153"/>
        <end position="176"/>
    </location>
</feature>
<dbReference type="EMBL" id="FXBB01000022">
    <property type="protein sequence ID" value="SMG36871.1"/>
    <property type="molecule type" value="Genomic_DNA"/>
</dbReference>
<dbReference type="OrthoDB" id="9791702at2"/>
<accession>A0A1X7K7R4</accession>
<evidence type="ECO:0000256" key="1">
    <source>
        <dbReference type="SAM" id="MobiDB-lite"/>
    </source>
</evidence>
<dbReference type="Pfam" id="PF03479">
    <property type="entry name" value="PCC"/>
    <property type="match status" value="1"/>
</dbReference>
<dbReference type="SUPFAM" id="SSF117856">
    <property type="entry name" value="AF0104/ALDC/Ptd012-like"/>
    <property type="match status" value="1"/>
</dbReference>
<dbReference type="AlphaFoldDB" id="A0A1X7K7R4"/>
<feature type="compositionally biased region" description="Basic and acidic residues" evidence="1">
    <location>
        <begin position="157"/>
        <end position="176"/>
    </location>
</feature>